<dbReference type="PANTHER" id="PTHR43245">
    <property type="entry name" value="BIFUNCTIONAL POLYMYXIN RESISTANCE PROTEIN ARNA"/>
    <property type="match status" value="1"/>
</dbReference>
<dbReference type="RefSeq" id="WP_095608764.1">
    <property type="nucleotide sequence ID" value="NZ_LMVN01000019.1"/>
</dbReference>
<dbReference type="InterPro" id="IPR036291">
    <property type="entry name" value="NAD(P)-bd_dom_sf"/>
</dbReference>
<reference evidence="2 4" key="2">
    <citation type="journal article" date="2017" name="BMC Genomics">
        <title>Genomic analysis of methanogenic archaea reveals a shift towards energy conservation.</title>
        <authorList>
            <person name="Gilmore S.P."/>
            <person name="Henske J.K."/>
            <person name="Sexton J.A."/>
            <person name="Solomon K.V."/>
            <person name="Seppala S."/>
            <person name="Yoo J.I."/>
            <person name="Huyett L.M."/>
            <person name="Pressman A."/>
            <person name="Cogan J.Z."/>
            <person name="Kivenson V."/>
            <person name="Peng X."/>
            <person name="Tan Y."/>
            <person name="Valentine D.L."/>
            <person name="O'Malley M.A."/>
        </authorList>
    </citation>
    <scope>NUCLEOTIDE SEQUENCE [LARGE SCALE GENOMIC DNA]</scope>
    <source>
        <strain evidence="2 4">1R-7</strain>
    </source>
</reference>
<dbReference type="Gene3D" id="3.40.50.720">
    <property type="entry name" value="NAD(P)-binding Rossmann-like Domain"/>
    <property type="match status" value="1"/>
</dbReference>
<keyword evidence="4" id="KW-1185">Reference proteome</keyword>
<gene>
    <name evidence="2" type="ORF">ASJ82_00690</name>
    <name evidence="3" type="ORF">MSCUN_12170</name>
</gene>
<dbReference type="PANTHER" id="PTHR43245:SF13">
    <property type="entry name" value="UDP-D-APIOSE_UDP-D-XYLOSE SYNTHASE 2"/>
    <property type="match status" value="1"/>
</dbReference>
<reference evidence="3 5" key="1">
    <citation type="submission" date="2016-04" db="EMBL/GenBank/DDBJ databases">
        <title>Genome sequence of Methanosphaera cuniculi DSM 4103.</title>
        <authorList>
            <person name="Poehlein A."/>
            <person name="Seedorf H."/>
            <person name="Daniel R."/>
        </authorList>
    </citation>
    <scope>NUCLEOTIDE SEQUENCE [LARGE SCALE GENOMIC DNA]</scope>
    <source>
        <strain evidence="3 5">DSM 4103</strain>
    </source>
</reference>
<dbReference type="Proteomes" id="UP000217528">
    <property type="component" value="Unassembled WGS sequence"/>
</dbReference>
<dbReference type="GO" id="GO:0003978">
    <property type="term" value="F:UDP-glucose 4-epimerase activity"/>
    <property type="evidence" value="ECO:0007669"/>
    <property type="project" value="UniProtKB-EC"/>
</dbReference>
<dbReference type="EMBL" id="LMVN01000019">
    <property type="protein sequence ID" value="PAV07393.1"/>
    <property type="molecule type" value="Genomic_DNA"/>
</dbReference>
<protein>
    <submittedName>
        <fullName evidence="2">GDP-mannose 4,6-dehydratase</fullName>
    </submittedName>
    <submittedName>
        <fullName evidence="3">UDP-glucose 4-epimerase</fullName>
        <ecNumber evidence="3">5.1.3.2</ecNumber>
    </submittedName>
</protein>
<accession>A0A2A2HDU5</accession>
<organism evidence="2 4">
    <name type="scientific">Methanosphaera cuniculi</name>
    <dbReference type="NCBI Taxonomy" id="1077256"/>
    <lineage>
        <taxon>Archaea</taxon>
        <taxon>Methanobacteriati</taxon>
        <taxon>Methanobacteriota</taxon>
        <taxon>Methanomada group</taxon>
        <taxon>Methanobacteria</taxon>
        <taxon>Methanobacteriales</taxon>
        <taxon>Methanobacteriaceae</taxon>
        <taxon>Methanosphaera</taxon>
    </lineage>
</organism>
<evidence type="ECO:0000313" key="5">
    <source>
        <dbReference type="Proteomes" id="UP000246004"/>
    </source>
</evidence>
<feature type="domain" description="NAD-dependent epimerase/dehydratase" evidence="1">
    <location>
        <begin position="7"/>
        <end position="241"/>
    </location>
</feature>
<dbReference type="Pfam" id="PF01370">
    <property type="entry name" value="Epimerase"/>
    <property type="match status" value="1"/>
</dbReference>
<dbReference type="Gene3D" id="3.90.25.10">
    <property type="entry name" value="UDP-galactose 4-epimerase, domain 1"/>
    <property type="match status" value="1"/>
</dbReference>
<dbReference type="EC" id="5.1.3.2" evidence="3"/>
<proteinExistence type="predicted"/>
<evidence type="ECO:0000313" key="3">
    <source>
        <dbReference type="EMBL" id="PWL07974.1"/>
    </source>
</evidence>
<evidence type="ECO:0000259" key="1">
    <source>
        <dbReference type="Pfam" id="PF01370"/>
    </source>
</evidence>
<dbReference type="InterPro" id="IPR050177">
    <property type="entry name" value="Lipid_A_modif_metabolic_enz"/>
</dbReference>
<comment type="caution">
    <text evidence="2">The sequence shown here is derived from an EMBL/GenBank/DDBJ whole genome shotgun (WGS) entry which is preliminary data.</text>
</comment>
<name>A0A2A2HDU5_9EURY</name>
<dbReference type="AlphaFoldDB" id="A0A2A2HDU5"/>
<evidence type="ECO:0000313" key="2">
    <source>
        <dbReference type="EMBL" id="PAV07393.1"/>
    </source>
</evidence>
<dbReference type="InterPro" id="IPR001509">
    <property type="entry name" value="Epimerase_deHydtase"/>
</dbReference>
<dbReference type="Proteomes" id="UP000246004">
    <property type="component" value="Unassembled WGS sequence"/>
</dbReference>
<dbReference type="EMBL" id="LWMS01000042">
    <property type="protein sequence ID" value="PWL07974.1"/>
    <property type="molecule type" value="Genomic_DNA"/>
</dbReference>
<dbReference type="SUPFAM" id="SSF51735">
    <property type="entry name" value="NAD(P)-binding Rossmann-fold domains"/>
    <property type="match status" value="1"/>
</dbReference>
<evidence type="ECO:0000313" key="4">
    <source>
        <dbReference type="Proteomes" id="UP000217528"/>
    </source>
</evidence>
<dbReference type="PRINTS" id="PR01713">
    <property type="entry name" value="NUCEPIMERASE"/>
</dbReference>
<dbReference type="OrthoDB" id="4907at2157"/>
<sequence>MNDIKCVVTGGAGFIGSHITETLIDNGVSQVTIIDNMTTGNIENLKDLDHDKIQLECADITTTDLKSIFLGHDYVFHEAALISVPESIKHPTKTNEVNINGSYRVLKAACESGIKKVISASSAAVYGETDILPNTETLPLKPLSPYAVSKSMLELYSYTFTNTYNLPTACLRYFNVFGPRQNSESAYSGVIPKFISALINDKQPIIYGDGEQTRDFIYVKNIAKANYEMINNDATGIFNIAHGKTTSINQLLEYICEIMGYDFNPKYMPRQDGDIINSVADISKAEEEFGFKSEHDFKKELKETINYYVNTMQN</sequence>
<keyword evidence="3" id="KW-0413">Isomerase</keyword>